<dbReference type="GO" id="GO:0015485">
    <property type="term" value="F:cholesterol binding"/>
    <property type="evidence" value="ECO:0007669"/>
    <property type="project" value="TreeGrafter"/>
</dbReference>
<proteinExistence type="predicted"/>
<accession>A0A7K6L347</accession>
<dbReference type="GO" id="GO:0015918">
    <property type="term" value="P:sterol transport"/>
    <property type="evidence" value="ECO:0007669"/>
    <property type="project" value="TreeGrafter"/>
</dbReference>
<keyword evidence="4" id="KW-1185">Reference proteome</keyword>
<sequence length="291" mass="30993">LTPKHQAGTCAFYGECGRNPEVNVSLLRSNVPCLSNTPARVASRALLSLLRSVCPELARGDNETTRVCCTYGQLSALRISVGLSGAVLARCPACARNFANLYCHNICSPDQSLFTNVTRVTDYAAVPGARAVLEYQLFYRARYAEDAFASCRDVQLPATGGYAIATMCGRYGAQLCTPQRWLDFQGDKNNGLAPLQIAFHLLPNGSEPGQGIAPLDAPVWRCDQAPSAGQQPCSCQDCAQACPPVVPPSDPPPPFRVGEADGVLVICILIFAVLALVFLAAVLCRRGSAEA</sequence>
<dbReference type="GO" id="GO:0005886">
    <property type="term" value="C:plasma membrane"/>
    <property type="evidence" value="ECO:0007669"/>
    <property type="project" value="TreeGrafter"/>
</dbReference>
<dbReference type="GO" id="GO:0042632">
    <property type="term" value="P:cholesterol homeostasis"/>
    <property type="evidence" value="ECO:0007669"/>
    <property type="project" value="TreeGrafter"/>
</dbReference>
<protein>
    <submittedName>
        <fullName evidence="3">NPCL1 protein</fullName>
    </submittedName>
</protein>
<feature type="non-terminal residue" evidence="3">
    <location>
        <position position="1"/>
    </location>
</feature>
<reference evidence="3 4" key="1">
    <citation type="submission" date="2019-09" db="EMBL/GenBank/DDBJ databases">
        <title>Bird 10,000 Genomes (B10K) Project - Family phase.</title>
        <authorList>
            <person name="Zhang G."/>
        </authorList>
    </citation>
    <scope>NUCLEOTIDE SEQUENCE [LARGE SCALE GENOMIC DNA]</scope>
    <source>
        <strain evidence="3">B10K-DU-029-77</strain>
    </source>
</reference>
<dbReference type="PANTHER" id="PTHR45727:SF3">
    <property type="entry name" value="NPC1-LIKE INTRACELLULAR CHOLESTEROL TRANSPORTER 1"/>
    <property type="match status" value="1"/>
</dbReference>
<evidence type="ECO:0000313" key="4">
    <source>
        <dbReference type="Proteomes" id="UP000534626"/>
    </source>
</evidence>
<keyword evidence="1" id="KW-0472">Membrane</keyword>
<comment type="caution">
    <text evidence="3">The sequence shown here is derived from an EMBL/GenBank/DDBJ whole genome shotgun (WGS) entry which is preliminary data.</text>
</comment>
<evidence type="ECO:0000259" key="2">
    <source>
        <dbReference type="Pfam" id="PF16414"/>
    </source>
</evidence>
<feature type="domain" description="Niemann-Pick C1 N-terminal" evidence="2">
    <location>
        <begin position="8"/>
        <end position="261"/>
    </location>
</feature>
<dbReference type="GO" id="GO:0030299">
    <property type="term" value="P:intestinal cholesterol absorption"/>
    <property type="evidence" value="ECO:0007669"/>
    <property type="project" value="TreeGrafter"/>
</dbReference>
<dbReference type="PANTHER" id="PTHR45727">
    <property type="entry name" value="NPC INTRACELLULAR CHOLESTEROL TRANSPORTER 1"/>
    <property type="match status" value="1"/>
</dbReference>
<feature type="non-terminal residue" evidence="3">
    <location>
        <position position="291"/>
    </location>
</feature>
<evidence type="ECO:0000256" key="1">
    <source>
        <dbReference type="SAM" id="Phobius"/>
    </source>
</evidence>
<gene>
    <name evidence="3" type="primary">Npc1l1_1</name>
    <name evidence="3" type="ORF">FALFRO_R16040</name>
</gene>
<feature type="transmembrane region" description="Helical" evidence="1">
    <location>
        <begin position="262"/>
        <end position="284"/>
    </location>
</feature>
<dbReference type="Proteomes" id="UP000534626">
    <property type="component" value="Unassembled WGS sequence"/>
</dbReference>
<organism evidence="3 4">
    <name type="scientific">Falcunculus frontatus</name>
    <name type="common">Eastern shriketit</name>
    <dbReference type="NCBI Taxonomy" id="254539"/>
    <lineage>
        <taxon>Eukaryota</taxon>
        <taxon>Metazoa</taxon>
        <taxon>Chordata</taxon>
        <taxon>Craniata</taxon>
        <taxon>Vertebrata</taxon>
        <taxon>Euteleostomi</taxon>
        <taxon>Archelosauria</taxon>
        <taxon>Archosauria</taxon>
        <taxon>Dinosauria</taxon>
        <taxon>Saurischia</taxon>
        <taxon>Theropoda</taxon>
        <taxon>Coelurosauria</taxon>
        <taxon>Aves</taxon>
        <taxon>Neognathae</taxon>
        <taxon>Neoaves</taxon>
        <taxon>Telluraves</taxon>
        <taxon>Australaves</taxon>
        <taxon>Passeriformes</taxon>
        <taxon>Corvoidea</taxon>
        <taxon>Pachycephalidae</taxon>
        <taxon>Falcunculus</taxon>
    </lineage>
</organism>
<dbReference type="AlphaFoldDB" id="A0A7K6L347"/>
<keyword evidence="1" id="KW-1133">Transmembrane helix</keyword>
<dbReference type="Pfam" id="PF16414">
    <property type="entry name" value="NPC1_N"/>
    <property type="match status" value="1"/>
</dbReference>
<keyword evidence="1" id="KW-0812">Transmembrane</keyword>
<dbReference type="InterPro" id="IPR032190">
    <property type="entry name" value="NPC1_N"/>
</dbReference>
<name>A0A7K6L347_9CORV</name>
<dbReference type="OrthoDB" id="6510177at2759"/>
<dbReference type="EMBL" id="VZRV01003123">
    <property type="protein sequence ID" value="NWW18732.1"/>
    <property type="molecule type" value="Genomic_DNA"/>
</dbReference>
<evidence type="ECO:0000313" key="3">
    <source>
        <dbReference type="EMBL" id="NWW18732.1"/>
    </source>
</evidence>